<protein>
    <submittedName>
        <fullName evidence="1">Uncharacterized protein</fullName>
    </submittedName>
</protein>
<accession>A0A813XZA3</accession>
<evidence type="ECO:0000313" key="2">
    <source>
        <dbReference type="Proteomes" id="UP000663891"/>
    </source>
</evidence>
<evidence type="ECO:0000313" key="1">
    <source>
        <dbReference type="EMBL" id="CAF0878083.1"/>
    </source>
</evidence>
<gene>
    <name evidence="1" type="ORF">VCS650_LOCUS8092</name>
</gene>
<dbReference type="AlphaFoldDB" id="A0A813XZA3"/>
<organism evidence="1 2">
    <name type="scientific">Adineta steineri</name>
    <dbReference type="NCBI Taxonomy" id="433720"/>
    <lineage>
        <taxon>Eukaryota</taxon>
        <taxon>Metazoa</taxon>
        <taxon>Spiralia</taxon>
        <taxon>Gnathifera</taxon>
        <taxon>Rotifera</taxon>
        <taxon>Eurotatoria</taxon>
        <taxon>Bdelloidea</taxon>
        <taxon>Adinetida</taxon>
        <taxon>Adinetidae</taxon>
        <taxon>Adineta</taxon>
    </lineage>
</organism>
<name>A0A813XZA3_9BILA</name>
<proteinExistence type="predicted"/>
<dbReference type="OrthoDB" id="671439at2759"/>
<comment type="caution">
    <text evidence="1">The sequence shown here is derived from an EMBL/GenBank/DDBJ whole genome shotgun (WGS) entry which is preliminary data.</text>
</comment>
<dbReference type="Proteomes" id="UP000663891">
    <property type="component" value="Unassembled WGS sequence"/>
</dbReference>
<dbReference type="InterPro" id="IPR023213">
    <property type="entry name" value="CAT-like_dom_sf"/>
</dbReference>
<sequence>MSMKNTRVQTSRAIYPFDDEQTNYQRFEPRKSSEGNRTIKAHSHFVTEDEILLLSGTHMVAQSQLSPADNLYIIHLKQVVPKTTLLEPPFEGAHIYPEIKFGEYDIAFSNWSRFPMYQIDFGHGPPKRVFLPPGKRRNGMINILPSIAGDNEVELYIRLNQIHIKELLKILK</sequence>
<dbReference type="Gene3D" id="3.30.559.10">
    <property type="entry name" value="Chloramphenicol acetyltransferase-like domain"/>
    <property type="match status" value="1"/>
</dbReference>
<reference evidence="1" key="1">
    <citation type="submission" date="2021-02" db="EMBL/GenBank/DDBJ databases">
        <authorList>
            <person name="Nowell W R."/>
        </authorList>
    </citation>
    <scope>NUCLEOTIDE SEQUENCE</scope>
</reference>
<dbReference type="EMBL" id="CAJNON010000053">
    <property type="protein sequence ID" value="CAF0878083.1"/>
    <property type="molecule type" value="Genomic_DNA"/>
</dbReference>
<dbReference type="Pfam" id="PF02458">
    <property type="entry name" value="Transferase"/>
    <property type="match status" value="1"/>
</dbReference>